<feature type="compositionally biased region" description="Low complexity" evidence="1">
    <location>
        <begin position="80"/>
        <end position="130"/>
    </location>
</feature>
<feature type="compositionally biased region" description="Low complexity" evidence="1">
    <location>
        <begin position="340"/>
        <end position="354"/>
    </location>
</feature>
<feature type="compositionally biased region" description="Low complexity" evidence="1">
    <location>
        <begin position="601"/>
        <end position="610"/>
    </location>
</feature>
<feature type="compositionally biased region" description="Low complexity" evidence="1">
    <location>
        <begin position="175"/>
        <end position="190"/>
    </location>
</feature>
<feature type="compositionally biased region" description="Polar residues" evidence="1">
    <location>
        <begin position="752"/>
        <end position="773"/>
    </location>
</feature>
<sequence length="1099" mass="114643">MDEEAGTGDVNCIPPPIPVSAAVRGSSPPFSFSISLLIAWTCSALAKLNSTSSSQSPSAPSTPPTPTKSKAFSRHRHTHSLGLLTPTASSTSLSGPPSSSSLSQSQSQSLSSSSTSLFSLSPSPSPSHTSRYPYHHYPNAHLAHAQHTPLRSSTHPSASSGPSRSNHGYSHSRRPSSSTAQASPSPRSSPLFQRLLQPFIRSPSPAPTTAAANASLISSESNTTESVEETSINSSISNEINMAALHYYQHQPTPPHLYQNPTQTQSPGQTQPSSSSIPPTSTPTSPPSRSERLLRDALIRDELERSSPSAGATAGSVSSSSSAPPSSSRPGHLRRHSHVPTSSPSTFGGSSHSPLAQRDTEEGEQSGRRRESRGQTERRREQYTGSFLFRTAMSNPSAGGVSVSPEPDHEHEHEEGSDMSASLVESLSGSGSGSGRRTGRGTTDASSYYGGDAESGSRGHARSASLSPSPLRRRPGYASPAEQHAAHARWQMQLALFDQQQLQQQAAAAAGSRSPQQPPPRSPQMSPYSSPRSPRRPSSQPPRDGSKGSPMPMTPHEQVLRSRLERVLEAGRVVQERERARSKSKSKSNSSGGQDREVGAGSDIMSIVSGSSGGGVVEDDSRRGRSGGRPRSSRTSMSRDNEVRDEQGGWPWREKGRGSGGAEDEQPVEPFGFGIGDAEISASPVSLSITSLPKPNSNSPVVSGHNPNLNHSTSRRQSTTPMSHTPMTPSHVPSTPSRAAAFTPGHGRTRSKTGPDTSVPNTPSPRRNTSVATPNRAAAPASRIPVRLDSSKMNGSPASRVGDSRAKRGGEGASRNLDNSRQQREEDGDDEDDELRLLTPPPTPPFTARAFSASHGLSLAGKMPPGSVFGEYCPSPYKSSYPAGVQQPPETPSKASGLGRGLNGTDGPRRPANVPLSSSGLELASEPNATRAKAGRYFPGGSSSSSSASSSDGSEPHSPGDGAAVPFDPTVLDGPSLSSPAVNQLQYLQKTHQYQQSAGSSSAAGARMAPSTRPAFNARKASERCRAIEGYVSFASVEGLGEPPGAAFGDENEAGANAGSGTAGTGNGGGMLGVAWGGWRRLLGVGGSAAQAQDEGVVL</sequence>
<feature type="compositionally biased region" description="Basic and acidic residues" evidence="1">
    <location>
        <begin position="365"/>
        <end position="382"/>
    </location>
</feature>
<dbReference type="EMBL" id="JAFIQS010000002">
    <property type="protein sequence ID" value="KAG5172155.1"/>
    <property type="molecule type" value="Genomic_DNA"/>
</dbReference>
<dbReference type="AlphaFoldDB" id="A0A8H7Y6Q8"/>
<gene>
    <name evidence="2" type="ORF">JR316_001650</name>
</gene>
<accession>A0A8H7Y6Q8</accession>
<reference evidence="2" key="1">
    <citation type="submission" date="2021-02" db="EMBL/GenBank/DDBJ databases">
        <title>Psilocybe cubensis genome.</title>
        <authorList>
            <person name="Mckernan K.J."/>
            <person name="Crawford S."/>
            <person name="Trippe A."/>
            <person name="Kane L.T."/>
            <person name="Mclaughlin S."/>
        </authorList>
    </citation>
    <scope>NUCLEOTIDE SEQUENCE [LARGE SCALE GENOMIC DNA]</scope>
    <source>
        <strain evidence="2">MGC-MH-2018</strain>
    </source>
</reference>
<feature type="compositionally biased region" description="Basic and acidic residues" evidence="1">
    <location>
        <begin position="406"/>
        <end position="416"/>
    </location>
</feature>
<comment type="caution">
    <text evidence="2">The sequence shown here is derived from an EMBL/GenBank/DDBJ whole genome shotgun (WGS) entry which is preliminary data.</text>
</comment>
<feature type="compositionally biased region" description="Low complexity" evidence="1">
    <location>
        <begin position="523"/>
        <end position="543"/>
    </location>
</feature>
<proteinExistence type="predicted"/>
<feature type="compositionally biased region" description="Basic and acidic residues" evidence="1">
    <location>
        <begin position="558"/>
        <end position="581"/>
    </location>
</feature>
<feature type="region of interest" description="Disordered" evidence="1">
    <location>
        <begin position="51"/>
        <end position="190"/>
    </location>
</feature>
<feature type="compositionally biased region" description="Low complexity" evidence="1">
    <location>
        <begin position="997"/>
        <end position="1006"/>
    </location>
</feature>
<feature type="compositionally biased region" description="Polar residues" evidence="1">
    <location>
        <begin position="683"/>
        <end position="717"/>
    </location>
</feature>
<feature type="region of interest" description="Disordered" evidence="1">
    <location>
        <begin position="993"/>
        <end position="1017"/>
    </location>
</feature>
<feature type="compositionally biased region" description="Low complexity" evidence="1">
    <location>
        <begin position="718"/>
        <end position="731"/>
    </location>
</feature>
<evidence type="ECO:0000256" key="1">
    <source>
        <dbReference type="SAM" id="MobiDB-lite"/>
    </source>
</evidence>
<feature type="compositionally biased region" description="Low complexity" evidence="1">
    <location>
        <begin position="499"/>
        <end position="515"/>
    </location>
</feature>
<feature type="compositionally biased region" description="Low complexity" evidence="1">
    <location>
        <begin position="261"/>
        <end position="279"/>
    </location>
</feature>
<name>A0A8H7Y6Q8_PSICU</name>
<feature type="compositionally biased region" description="Basic and acidic residues" evidence="1">
    <location>
        <begin position="637"/>
        <end position="657"/>
    </location>
</feature>
<evidence type="ECO:0000313" key="2">
    <source>
        <dbReference type="EMBL" id="KAG5172155.1"/>
    </source>
</evidence>
<feature type="compositionally biased region" description="Low complexity" evidence="1">
    <location>
        <begin position="151"/>
        <end position="168"/>
    </location>
</feature>
<feature type="region of interest" description="Disordered" evidence="1">
    <location>
        <begin position="251"/>
        <end position="291"/>
    </location>
</feature>
<organism evidence="2">
    <name type="scientific">Psilocybe cubensis</name>
    <name type="common">Psychedelic mushroom</name>
    <name type="synonym">Stropharia cubensis</name>
    <dbReference type="NCBI Taxonomy" id="181762"/>
    <lineage>
        <taxon>Eukaryota</taxon>
        <taxon>Fungi</taxon>
        <taxon>Dikarya</taxon>
        <taxon>Basidiomycota</taxon>
        <taxon>Agaricomycotina</taxon>
        <taxon>Agaricomycetes</taxon>
        <taxon>Agaricomycetidae</taxon>
        <taxon>Agaricales</taxon>
        <taxon>Agaricineae</taxon>
        <taxon>Strophariaceae</taxon>
        <taxon>Psilocybe</taxon>
    </lineage>
</organism>
<feature type="region of interest" description="Disordered" evidence="1">
    <location>
        <begin position="304"/>
        <end position="978"/>
    </location>
</feature>
<feature type="compositionally biased region" description="Low complexity" evidence="1">
    <location>
        <begin position="939"/>
        <end position="962"/>
    </location>
</feature>
<protein>
    <submittedName>
        <fullName evidence="2">Uncharacterized protein</fullName>
    </submittedName>
</protein>
<feature type="compositionally biased region" description="Low complexity" evidence="1">
    <location>
        <begin position="306"/>
        <end position="330"/>
    </location>
</feature>